<dbReference type="RefSeq" id="WP_214507800.1">
    <property type="nucleotide sequence ID" value="NZ_JAHEPS010000005.1"/>
</dbReference>
<dbReference type="InterPro" id="IPR007372">
    <property type="entry name" value="Lipid/polyisoprenoid-bd_YceI"/>
</dbReference>
<feature type="signal peptide" evidence="1">
    <location>
        <begin position="1"/>
        <end position="20"/>
    </location>
</feature>
<keyword evidence="4" id="KW-1185">Reference proteome</keyword>
<comment type="caution">
    <text evidence="3">The sequence shown here is derived from an EMBL/GenBank/DDBJ whole genome shotgun (WGS) entry which is preliminary data.</text>
</comment>
<dbReference type="Proteomes" id="UP001195903">
    <property type="component" value="Unassembled WGS sequence"/>
</dbReference>
<sequence>MIKTSLITAALLSLSFCAAANWSVNSDNSNVSFVSVKKGDVAEVHRFKQVSGSFADDGKFYLTIPLASIDSGIEIRDERMKTMLFNVEQFPSLALSAQVDAAKVSALAVGSVMQLETQAEITLHGKTDKVNIDVAVARLADNRLMVSSVGMVIINASSFGLTDGIEKLREVAGLSAISKAVPVSFNLVLEK</sequence>
<gene>
    <name evidence="3" type="ORF">KJI95_13885</name>
</gene>
<proteinExistence type="predicted"/>
<dbReference type="PANTHER" id="PTHR34406:SF1">
    <property type="entry name" value="PROTEIN YCEI"/>
    <property type="match status" value="1"/>
</dbReference>
<protein>
    <submittedName>
        <fullName evidence="3">YceI family protein</fullName>
    </submittedName>
</protein>
<dbReference type="Gene3D" id="2.40.128.110">
    <property type="entry name" value="Lipid/polyisoprenoid-binding, YceI-like"/>
    <property type="match status" value="1"/>
</dbReference>
<dbReference type="Pfam" id="PF04264">
    <property type="entry name" value="YceI"/>
    <property type="match status" value="1"/>
</dbReference>
<evidence type="ECO:0000313" key="4">
    <source>
        <dbReference type="Proteomes" id="UP001195903"/>
    </source>
</evidence>
<organism evidence="3 4">
    <name type="scientific">Shewanella jiangmenensis</name>
    <dbReference type="NCBI Taxonomy" id="2837387"/>
    <lineage>
        <taxon>Bacteria</taxon>
        <taxon>Pseudomonadati</taxon>
        <taxon>Pseudomonadota</taxon>
        <taxon>Gammaproteobacteria</taxon>
        <taxon>Alteromonadales</taxon>
        <taxon>Shewanellaceae</taxon>
        <taxon>Shewanella</taxon>
    </lineage>
</organism>
<reference evidence="3 4" key="1">
    <citation type="submission" date="2021-05" db="EMBL/GenBank/DDBJ databases">
        <title>Shewanella sp. JM162201.</title>
        <authorList>
            <person name="Xu S."/>
            <person name="Li A."/>
        </authorList>
    </citation>
    <scope>NUCLEOTIDE SEQUENCE [LARGE SCALE GENOMIC DNA]</scope>
    <source>
        <strain evidence="3 4">JM162201</strain>
    </source>
</reference>
<evidence type="ECO:0000259" key="2">
    <source>
        <dbReference type="SMART" id="SM00867"/>
    </source>
</evidence>
<dbReference type="PANTHER" id="PTHR34406">
    <property type="entry name" value="PROTEIN YCEI"/>
    <property type="match status" value="1"/>
</dbReference>
<accession>A0ABS5V579</accession>
<dbReference type="EMBL" id="JAHEPS010000005">
    <property type="protein sequence ID" value="MBT1445608.1"/>
    <property type="molecule type" value="Genomic_DNA"/>
</dbReference>
<dbReference type="InterPro" id="IPR036761">
    <property type="entry name" value="TTHA0802/YceI-like_sf"/>
</dbReference>
<name>A0ABS5V579_9GAMM</name>
<dbReference type="InterPro" id="IPR027016">
    <property type="entry name" value="UCP029811"/>
</dbReference>
<evidence type="ECO:0000256" key="1">
    <source>
        <dbReference type="SAM" id="SignalP"/>
    </source>
</evidence>
<feature type="chain" id="PRO_5047291080" evidence="1">
    <location>
        <begin position="21"/>
        <end position="191"/>
    </location>
</feature>
<dbReference type="SUPFAM" id="SSF101874">
    <property type="entry name" value="YceI-like"/>
    <property type="match status" value="1"/>
</dbReference>
<dbReference type="PIRSF" id="PIRSF029811">
    <property type="entry name" value="UCP029811"/>
    <property type="match status" value="1"/>
</dbReference>
<evidence type="ECO:0000313" key="3">
    <source>
        <dbReference type="EMBL" id="MBT1445608.1"/>
    </source>
</evidence>
<keyword evidence="1" id="KW-0732">Signal</keyword>
<feature type="domain" description="Lipid/polyisoprenoid-binding YceI-like" evidence="2">
    <location>
        <begin position="21"/>
        <end position="190"/>
    </location>
</feature>
<dbReference type="SMART" id="SM00867">
    <property type="entry name" value="YceI"/>
    <property type="match status" value="1"/>
</dbReference>